<comment type="caution">
    <text evidence="5">The sequence shown here is derived from an EMBL/GenBank/DDBJ whole genome shotgun (WGS) entry which is preliminary data.</text>
</comment>
<dbReference type="Gene3D" id="3.40.50.1100">
    <property type="match status" value="2"/>
</dbReference>
<dbReference type="FunFam" id="3.40.50.1100:FF:000003">
    <property type="entry name" value="Cystathionine beta-synthase"/>
    <property type="match status" value="1"/>
</dbReference>
<organism evidence="5 6">
    <name type="scientific">Candidatus Methanodesulfokora washburnensis</name>
    <dbReference type="NCBI Taxonomy" id="2478471"/>
    <lineage>
        <taxon>Archaea</taxon>
        <taxon>Thermoproteota</taxon>
        <taxon>Candidatus Korarchaeia</taxon>
        <taxon>Candidatus Korarchaeia incertae sedis</taxon>
        <taxon>Candidatus Methanodesulfokora</taxon>
    </lineage>
</organism>
<dbReference type="InterPro" id="IPR001926">
    <property type="entry name" value="TrpB-like_PALP"/>
</dbReference>
<evidence type="ECO:0000256" key="1">
    <source>
        <dbReference type="ARBA" id="ARBA00001933"/>
    </source>
</evidence>
<dbReference type="Proteomes" id="UP000316217">
    <property type="component" value="Unassembled WGS sequence"/>
</dbReference>
<proteinExistence type="inferred from homology"/>
<feature type="domain" description="Tryptophan synthase beta chain-like PALP" evidence="4">
    <location>
        <begin position="7"/>
        <end position="287"/>
    </location>
</feature>
<dbReference type="PANTHER" id="PTHR10314">
    <property type="entry name" value="CYSTATHIONINE BETA-SYNTHASE"/>
    <property type="match status" value="1"/>
</dbReference>
<gene>
    <name evidence="5" type="ORF">EF810_00490</name>
</gene>
<dbReference type="PROSITE" id="PS00901">
    <property type="entry name" value="CYS_SYNTHASE"/>
    <property type="match status" value="1"/>
</dbReference>
<name>A0A520KQ40_9CREN</name>
<comment type="cofactor">
    <cofactor evidence="1">
        <name>pyridoxal 5'-phosphate</name>
        <dbReference type="ChEBI" id="CHEBI:597326"/>
    </cofactor>
</comment>
<dbReference type="InterPro" id="IPR050214">
    <property type="entry name" value="Cys_Synth/Cystath_Beta-Synth"/>
</dbReference>
<dbReference type="AlphaFoldDB" id="A0A520KQ40"/>
<keyword evidence="3" id="KW-0663">Pyridoxal phosphate</keyword>
<accession>A0A520KQ40</accession>
<dbReference type="SUPFAM" id="SSF53686">
    <property type="entry name" value="Tryptophan synthase beta subunit-like PLP-dependent enzymes"/>
    <property type="match status" value="1"/>
</dbReference>
<evidence type="ECO:0000313" key="6">
    <source>
        <dbReference type="Proteomes" id="UP000316217"/>
    </source>
</evidence>
<reference evidence="5 6" key="1">
    <citation type="journal article" date="2019" name="Nat. Microbiol.">
        <title>Wide diversity of methane and short-chain alkane metabolisms in uncultured archaea.</title>
        <authorList>
            <person name="Borrel G."/>
            <person name="Adam P.S."/>
            <person name="McKay L.J."/>
            <person name="Chen L.X."/>
            <person name="Sierra-Garcia I.N."/>
            <person name="Sieber C.M."/>
            <person name="Letourneur Q."/>
            <person name="Ghozlane A."/>
            <person name="Andersen G.L."/>
            <person name="Li W.J."/>
            <person name="Hallam S.J."/>
            <person name="Muyzer G."/>
            <person name="de Oliveira V.M."/>
            <person name="Inskeep W.P."/>
            <person name="Banfield J.F."/>
            <person name="Gribaldo S."/>
        </authorList>
    </citation>
    <scope>NUCLEOTIDE SEQUENCE [LARGE SCALE GENOMIC DNA]</scope>
    <source>
        <strain evidence="5">NM4</strain>
    </source>
</reference>
<comment type="similarity">
    <text evidence="2">Belongs to the cysteine synthase/cystathionine beta-synthase family.</text>
</comment>
<dbReference type="InterPro" id="IPR036052">
    <property type="entry name" value="TrpB-like_PALP_sf"/>
</dbReference>
<dbReference type="EMBL" id="RXII01000008">
    <property type="protein sequence ID" value="RZN63596.1"/>
    <property type="molecule type" value="Genomic_DNA"/>
</dbReference>
<dbReference type="Pfam" id="PF00291">
    <property type="entry name" value="PALP"/>
    <property type="match status" value="1"/>
</dbReference>
<evidence type="ECO:0000259" key="4">
    <source>
        <dbReference type="Pfam" id="PF00291"/>
    </source>
</evidence>
<dbReference type="GO" id="GO:0006535">
    <property type="term" value="P:cysteine biosynthetic process from serine"/>
    <property type="evidence" value="ECO:0007669"/>
    <property type="project" value="InterPro"/>
</dbReference>
<evidence type="ECO:0000256" key="2">
    <source>
        <dbReference type="ARBA" id="ARBA00007103"/>
    </source>
</evidence>
<dbReference type="CDD" id="cd01561">
    <property type="entry name" value="CBS_like"/>
    <property type="match status" value="1"/>
</dbReference>
<sequence>MIARSVLDLIGRTPMVKINKLVSSEDAELLAKLEWYNPGGSVKDRMALYLVEAAEASGRLRKDKVIIEATSGNTGIALAMIAAVKGYRIVVLMPESVSIERRKIIRAYGADLILSPGEKGTAGAIELKRRIIEEDPEKYVDLDQFSDPANIMAHYQTTAREIIEQTSGKVDMVVVGIGTAGTGVGISMGLKEYKKDVRIVGVTPKLGISIQGLRNPAEENPTKLFRPDAFDEIVEIEDLSSIKLMARELARKEGLLVGQSSAAIMDVAVKKAKEIGRGRTIVAVLPDNGLKYLSTDLFEY</sequence>
<protein>
    <submittedName>
        <fullName evidence="5">Cysteine synthase family protein</fullName>
    </submittedName>
</protein>
<dbReference type="InterPro" id="IPR001216">
    <property type="entry name" value="P-phosphate_BS"/>
</dbReference>
<evidence type="ECO:0000256" key="3">
    <source>
        <dbReference type="ARBA" id="ARBA00022898"/>
    </source>
</evidence>
<evidence type="ECO:0000313" key="5">
    <source>
        <dbReference type="EMBL" id="RZN63596.1"/>
    </source>
</evidence>